<keyword evidence="3" id="KW-1185">Reference proteome</keyword>
<evidence type="ECO:0000313" key="3">
    <source>
        <dbReference type="Proteomes" id="UP000241185"/>
    </source>
</evidence>
<dbReference type="EMBL" id="MG770216">
    <property type="protein sequence ID" value="AUV60803.1"/>
    <property type="molecule type" value="Genomic_DNA"/>
</dbReference>
<evidence type="ECO:0000313" key="2">
    <source>
        <dbReference type="EMBL" id="AUV60803.1"/>
    </source>
</evidence>
<evidence type="ECO:0000259" key="1">
    <source>
        <dbReference type="Pfam" id="PF14594"/>
    </source>
</evidence>
<reference evidence="3" key="1">
    <citation type="submission" date="2018-01" db="EMBL/GenBank/DDBJ databases">
        <authorList>
            <person name="Gatt S.M."/>
            <person name="Isern S."/>
            <person name="Jenkins M."/>
            <person name="Tan A.L."/>
            <person name="Michael S.F."/>
            <person name="Moore R.E."/>
            <person name="Ware V.C."/>
            <person name="Garlena R.A."/>
            <person name="Russell D.A."/>
            <person name="Pope W.H."/>
            <person name="Jacobs-Sera D."/>
            <person name="Hendrix R.W."/>
            <person name="Hatfull G.F."/>
        </authorList>
    </citation>
    <scope>NUCLEOTIDE SEQUENCE [LARGE SCALE GENOMIC DNA]</scope>
</reference>
<dbReference type="Proteomes" id="UP000241185">
    <property type="component" value="Segment"/>
</dbReference>
<feature type="domain" description="Gp28/Gp37-like" evidence="1">
    <location>
        <begin position="44"/>
        <end position="547"/>
    </location>
</feature>
<protein>
    <submittedName>
        <fullName evidence="2">Minor tail protein</fullName>
    </submittedName>
</protein>
<dbReference type="Pfam" id="PF14594">
    <property type="entry name" value="Sipho_Gp37"/>
    <property type="match status" value="1"/>
</dbReference>
<accession>A0A2K9VEU7</accession>
<sequence>MSTVTLDRGIDPKTLDGELTDQVYMQLLERRHSYLNRKVKQPLIRLWDKEFNFICRLDPHVDRWMWEELATEDGTAEISFSGSHLDWLREIITIDTRVEEDLHVTIDPDPDNPTDFRNRWGGKVMTIEDDETAGEAPKTTLKCISMRRHLKGIYLAANPIFPMEIQFPKMYLWGGPCAFTCASSVFFNLFRLYTLNGWYPLPRNPFAPETWLQNISPLNWPVQVMPINPVLDQSRWCTIGSRWKDAHTVLTPVMKDAGVICRAYVWLPGDPAPYADFFGEKLGEALKPTRACTILSFEDKSGVTGPTGTALDGGLSLAAATLDDLITETIIPLDRDGDGEVDPFFRKLLLVSPQQPPIVYRDVGFGNVKRKRRVIHKSQATDIIVGGRSPQWVNMAITFAIRYGLAQLEQVINYGLGAYQQYGTSGLDNLYQGQLDDVFLAFQRYVNPIRSSLAGSHAFREYFAQSTGTAYVINAIQGLAAGDQEMAAYSSMKFDVGDGPYLWGEDYTLGDRVSSEIRGVLYTDQILAARAEGTRDLPGDVQVSFGDDRREENPIARGFRTIGNVANFAALLAGSGEMF</sequence>
<gene>
    <name evidence="2" type="ORF">SEA_REM711_25</name>
</gene>
<dbReference type="InterPro" id="IPR029432">
    <property type="entry name" value="Gp28/Gp37-like_dom"/>
</dbReference>
<organism evidence="2 3">
    <name type="scientific">Mycobacterium phage Rem711</name>
    <dbReference type="NCBI Taxonomy" id="2079285"/>
    <lineage>
        <taxon>Viruses</taxon>
        <taxon>Duplodnaviria</taxon>
        <taxon>Heunggongvirae</taxon>
        <taxon>Uroviricota</taxon>
        <taxon>Caudoviricetes</taxon>
        <taxon>Trigintaduovirus</taxon>
        <taxon>Trigintaduovirus rem711</taxon>
    </lineage>
</organism>
<name>A0A2K9VEU7_9CAUD</name>
<proteinExistence type="predicted"/>